<dbReference type="InterPro" id="IPR001279">
    <property type="entry name" value="Metallo-B-lactamas"/>
</dbReference>
<dbReference type="SMART" id="SM00849">
    <property type="entry name" value="Lactamase_B"/>
    <property type="match status" value="1"/>
</dbReference>
<dbReference type="SUPFAM" id="SSF56281">
    <property type="entry name" value="Metallo-hydrolase/oxidoreductase"/>
    <property type="match status" value="1"/>
</dbReference>
<dbReference type="InterPro" id="IPR036866">
    <property type="entry name" value="RibonucZ/Hydroxyglut_hydro"/>
</dbReference>
<dbReference type="AlphaFoldDB" id="A0A1H5WIE5"/>
<sequence length="306" mass="32978">MSTHPRLPPTVQVLERGWLSANNVLLVDGDAATLIDSGYLSHAEQTLALLRSALGGRRLQHLLNTHSHPDHIGGHASVQRAFGCAVVVPEGMARAVAEWDEHALLISAAAQAGERFGHDATLAAGARFVAGELEWQALAAPGHDMDALVFYNRERRLLISGDALWRDGFGILFADVLGHGDGLGETRRTLEALGRLAVDTVIPGHGAPFADFDEALERAFARLAAFEADGARIARNAIRGCITFMLLDVRRIGLAALTRHLVDTPLYREANARFLDMDPDALTGWLIAELERAGVARRQGDALVAC</sequence>
<dbReference type="RefSeq" id="WP_075147907.1">
    <property type="nucleotide sequence ID" value="NZ_CP018839.1"/>
</dbReference>
<dbReference type="InterPro" id="IPR050662">
    <property type="entry name" value="Sec-metab_biosynth-thioest"/>
</dbReference>
<dbReference type="PANTHER" id="PTHR23131:SF0">
    <property type="entry name" value="ENDORIBONUCLEASE LACTB2"/>
    <property type="match status" value="1"/>
</dbReference>
<name>A0A1H5WIE5_9RHOO</name>
<accession>A0A1H5WIE5</accession>
<dbReference type="KEGG" id="tcl:Tchl_1570"/>
<dbReference type="CDD" id="cd06262">
    <property type="entry name" value="metallo-hydrolase-like_MBL-fold"/>
    <property type="match status" value="1"/>
</dbReference>
<dbReference type="PANTHER" id="PTHR23131">
    <property type="entry name" value="ENDORIBONUCLEASE LACTB2"/>
    <property type="match status" value="1"/>
</dbReference>
<dbReference type="EMBL" id="CP018839">
    <property type="protein sequence ID" value="APR04429.1"/>
    <property type="molecule type" value="Genomic_DNA"/>
</dbReference>
<protein>
    <submittedName>
        <fullName evidence="1">Beta-lactamase family protein</fullName>
    </submittedName>
</protein>
<dbReference type="Proteomes" id="UP000185739">
    <property type="component" value="Chromosome"/>
</dbReference>
<reference evidence="1 2" key="1">
    <citation type="submission" date="2016-12" db="EMBL/GenBank/DDBJ databases">
        <title>Complete genome sequence of Thauera chlorobenzoica, a Betaproteobacterium degrading haloaromatics anaerobically to CO2 and halides.</title>
        <authorList>
            <person name="Goris T."/>
            <person name="Mergelsberg M."/>
            <person name="Boll M."/>
        </authorList>
    </citation>
    <scope>NUCLEOTIDE SEQUENCE [LARGE SCALE GENOMIC DNA]</scope>
    <source>
        <strain evidence="1 2">3CB1</strain>
    </source>
</reference>
<evidence type="ECO:0000313" key="1">
    <source>
        <dbReference type="EMBL" id="APR04429.1"/>
    </source>
</evidence>
<dbReference type="STRING" id="96773.Tchl_1570"/>
<proteinExistence type="predicted"/>
<gene>
    <name evidence="1" type="ORF">Tchl_1570</name>
</gene>
<organism evidence="1 2">
    <name type="scientific">Thauera chlorobenzoica</name>
    <dbReference type="NCBI Taxonomy" id="96773"/>
    <lineage>
        <taxon>Bacteria</taxon>
        <taxon>Pseudomonadati</taxon>
        <taxon>Pseudomonadota</taxon>
        <taxon>Betaproteobacteria</taxon>
        <taxon>Rhodocyclales</taxon>
        <taxon>Zoogloeaceae</taxon>
        <taxon>Thauera</taxon>
    </lineage>
</organism>
<dbReference type="OrthoDB" id="2971563at2"/>
<dbReference type="Pfam" id="PF00753">
    <property type="entry name" value="Lactamase_B"/>
    <property type="match status" value="1"/>
</dbReference>
<evidence type="ECO:0000313" key="2">
    <source>
        <dbReference type="Proteomes" id="UP000185739"/>
    </source>
</evidence>
<dbReference type="Gene3D" id="3.60.15.10">
    <property type="entry name" value="Ribonuclease Z/Hydroxyacylglutathione hydrolase-like"/>
    <property type="match status" value="1"/>
</dbReference>
<keyword evidence="2" id="KW-1185">Reference proteome</keyword>